<evidence type="ECO:0000256" key="12">
    <source>
        <dbReference type="ARBA" id="ARBA00023012"/>
    </source>
</evidence>
<feature type="transmembrane region" description="Helical" evidence="14">
    <location>
        <begin position="67"/>
        <end position="87"/>
    </location>
</feature>
<dbReference type="InterPro" id="IPR036890">
    <property type="entry name" value="HATPase_C_sf"/>
</dbReference>
<feature type="transmembrane region" description="Helical" evidence="14">
    <location>
        <begin position="469"/>
        <end position="491"/>
    </location>
</feature>
<feature type="transmembrane region" description="Helical" evidence="14">
    <location>
        <begin position="151"/>
        <end position="171"/>
    </location>
</feature>
<dbReference type="RefSeq" id="WP_053099517.1">
    <property type="nucleotide sequence ID" value="NZ_CP012365.1"/>
</dbReference>
<dbReference type="SMART" id="SM00387">
    <property type="entry name" value="HATPase_c"/>
    <property type="match status" value="1"/>
</dbReference>
<evidence type="ECO:0000313" key="17">
    <source>
        <dbReference type="Proteomes" id="UP000063953"/>
    </source>
</evidence>
<dbReference type="GO" id="GO:0000155">
    <property type="term" value="F:phosphorelay sensor kinase activity"/>
    <property type="evidence" value="ECO:0007669"/>
    <property type="project" value="InterPro"/>
</dbReference>
<reference evidence="16 17" key="1">
    <citation type="journal article" date="2015" name="Genome Announc.">
        <title>Genome Sequences of Oblitimonas alkaliphila gen. nov. sp. nov. (Proposed), a Novel Bacterium of the Pseudomonadaceae Family.</title>
        <authorList>
            <person name="Lauer A.C."/>
            <person name="Nicholson A.C."/>
            <person name="Humrighouse B.W."/>
            <person name="Emery B."/>
            <person name="Drobish A."/>
            <person name="Juieng P."/>
            <person name="Loparev V."/>
            <person name="McQuiston J.R."/>
        </authorList>
    </citation>
    <scope>NUCLEOTIDE SEQUENCE [LARGE SCALE GENOMIC DNA]</scope>
    <source>
        <strain evidence="16 17">E5571</strain>
    </source>
</reference>
<dbReference type="InterPro" id="IPR001734">
    <property type="entry name" value="Na/solute_symporter"/>
</dbReference>
<keyword evidence="12" id="KW-0902">Two-component regulatory system</keyword>
<feature type="transmembrane region" description="Helical" evidence="14">
    <location>
        <begin position="396"/>
        <end position="420"/>
    </location>
</feature>
<dbReference type="InterPro" id="IPR003594">
    <property type="entry name" value="HATPase_dom"/>
</dbReference>
<dbReference type="Gene3D" id="1.10.287.130">
    <property type="match status" value="1"/>
</dbReference>
<dbReference type="EMBL" id="CP012365">
    <property type="protein sequence ID" value="AKX58616.1"/>
    <property type="molecule type" value="Genomic_DNA"/>
</dbReference>
<dbReference type="PROSITE" id="PS50283">
    <property type="entry name" value="NA_SOLUT_SYMP_3"/>
    <property type="match status" value="1"/>
</dbReference>
<keyword evidence="7 14" id="KW-0812">Transmembrane</keyword>
<evidence type="ECO:0000313" key="16">
    <source>
        <dbReference type="EMBL" id="AKX58616.1"/>
    </source>
</evidence>
<dbReference type="EC" id="2.7.13.3" evidence="4"/>
<evidence type="ECO:0000256" key="11">
    <source>
        <dbReference type="ARBA" id="ARBA00022989"/>
    </source>
</evidence>
<dbReference type="InterPro" id="IPR003661">
    <property type="entry name" value="HisK_dim/P_dom"/>
</dbReference>
<evidence type="ECO:0000256" key="4">
    <source>
        <dbReference type="ARBA" id="ARBA00012438"/>
    </source>
</evidence>
<feature type="transmembrane region" description="Helical" evidence="14">
    <location>
        <begin position="374"/>
        <end position="390"/>
    </location>
</feature>
<dbReference type="SUPFAM" id="SSF55785">
    <property type="entry name" value="PYP-like sensor domain (PAS domain)"/>
    <property type="match status" value="1"/>
</dbReference>
<evidence type="ECO:0000256" key="6">
    <source>
        <dbReference type="ARBA" id="ARBA00022679"/>
    </source>
</evidence>
<comment type="similarity">
    <text evidence="3">Belongs to the sodium:solute symporter (SSF) (TC 2.A.21) family.</text>
</comment>
<dbReference type="AlphaFoldDB" id="A0A0K1XBC2"/>
<dbReference type="CDD" id="cd00082">
    <property type="entry name" value="HisKA"/>
    <property type="match status" value="1"/>
</dbReference>
<evidence type="ECO:0000256" key="2">
    <source>
        <dbReference type="ARBA" id="ARBA00004141"/>
    </source>
</evidence>
<dbReference type="SMART" id="SM00388">
    <property type="entry name" value="HisKA"/>
    <property type="match status" value="1"/>
</dbReference>
<accession>A0A0K1XBC2</accession>
<dbReference type="InterPro" id="IPR038377">
    <property type="entry name" value="Na/Glc_symporter_sf"/>
</dbReference>
<feature type="domain" description="Histidine kinase" evidence="15">
    <location>
        <begin position="763"/>
        <end position="979"/>
    </location>
</feature>
<evidence type="ECO:0000256" key="5">
    <source>
        <dbReference type="ARBA" id="ARBA00022553"/>
    </source>
</evidence>
<feature type="transmembrane region" description="Helical" evidence="14">
    <location>
        <begin position="183"/>
        <end position="207"/>
    </location>
</feature>
<feature type="transmembrane region" description="Helical" evidence="14">
    <location>
        <begin position="39"/>
        <end position="61"/>
    </location>
</feature>
<evidence type="ECO:0000259" key="15">
    <source>
        <dbReference type="PROSITE" id="PS50109"/>
    </source>
</evidence>
<comment type="catalytic activity">
    <reaction evidence="1">
        <text>ATP + protein L-histidine = ADP + protein N-phospho-L-histidine.</text>
        <dbReference type="EC" id="2.7.13.3"/>
    </reaction>
</comment>
<keyword evidence="6" id="KW-0808">Transferase</keyword>
<keyword evidence="10" id="KW-0067">ATP-binding</keyword>
<organism evidence="16 17">
    <name type="scientific">Thiopseudomonas alkaliphila</name>
    <dbReference type="NCBI Taxonomy" id="1697053"/>
    <lineage>
        <taxon>Bacteria</taxon>
        <taxon>Pseudomonadati</taxon>
        <taxon>Pseudomonadota</taxon>
        <taxon>Gammaproteobacteria</taxon>
        <taxon>Pseudomonadales</taxon>
        <taxon>Pseudomonadaceae</taxon>
        <taxon>Thiopseudomonas</taxon>
    </lineage>
</organism>
<dbReference type="Gene3D" id="3.30.565.10">
    <property type="entry name" value="Histidine kinase-like ATPase, C-terminal domain"/>
    <property type="match status" value="1"/>
</dbReference>
<evidence type="ECO:0000256" key="7">
    <source>
        <dbReference type="ARBA" id="ARBA00022692"/>
    </source>
</evidence>
<dbReference type="PATRIC" id="fig|1698449.3.peg.133"/>
<dbReference type="Proteomes" id="UP000063953">
    <property type="component" value="Chromosome"/>
</dbReference>
<dbReference type="PANTHER" id="PTHR43065:SF10">
    <property type="entry name" value="PEROXIDE STRESS-ACTIVATED HISTIDINE KINASE MAK3"/>
    <property type="match status" value="1"/>
</dbReference>
<evidence type="ECO:0000256" key="14">
    <source>
        <dbReference type="SAM" id="Phobius"/>
    </source>
</evidence>
<proteinExistence type="inferred from homology"/>
<keyword evidence="8" id="KW-0547">Nucleotide-binding</keyword>
<sequence>MNFSLYQLLLISLVYLGCLFGVAWISERGWIPQKIQQHPAIYVLSLGVYASAWAFYGSVALAHQYSYGYLAIYLGISGAFFLSPVLLHPFLQLARKYQLTSLADVFAFRYRSQGVGTLTTLGLLIGCLPLLALQIQAVAESIQLLSPQLPPLASALIFCIAIGLFAIVFGAKQVASGEKHEGLVFAMAFESLLKVIALLLIGGYLLFQVLGGLSELETWLHTHQAQLNALHTPLQDGPWRTLLLIFFAAAIVMPHMYHMIFTENKNPRAMNTASWGVPLLLLLLSLPIPIILWAGLKLNLAAEPQYFTLAVGIHLEQPMLALLAYTGGLSAASGLIIVLTLALSGMLLNHVLLPLYQPKHTTNIYRWLRGARRWLIIALLMLAFVFYLLLQARHSLSQLGLISFVSSLQFLPAALSVLYWPAANKKGFIAGVTLGLITWFVCLLLPTFIPLEQLGLGHFNFSDSITGNSWHLAAIFALLVNTLTFAGVSLFSSRSVEETLAAETCCINQARQHLHSELEASSAQDFATALAKPLGAVTAQRELEQALRELEYSYDEQRPFALRRLRQQLQVNLSSLMGPSIAQEIISSFIPYKKQAHSFRSEDLHLIESRLEDYQSRLTGLAAELDTLRRFHRQTLQDLPLGVCSLAKDQEIFIWNKALEVMTGIAASRVIGSRLDALDEPWRSILLNFYLSQEAHWYKYPLKSNYESRWLNLHKAAIDDSPNQHYQAKAVVLLIEDTTETQRLESYLEHAERLASIGRLAAGVAHEIGNPVTGIACLAQNQLADYANDPEILENSQAILEQTQRITAIVQSLMNFSHAGEQHAITPYAACSIRAVCQQAISLLELNKAAKEVHFVNLCATEHNVLGDQQRLVQVMVNLLSNARDASPILGGITLRSRLKGSYIELQVEDQGHGIEQAHLKRIFEPFFTTKDPGQGTGLGMAMVFSIIEQHQGKIDIISPALPEQQKGTRIIIQLPAALTASPLLPVTQAVNFEV</sequence>
<dbReference type="InterPro" id="IPR036097">
    <property type="entry name" value="HisK_dim/P_sf"/>
</dbReference>
<evidence type="ECO:0000256" key="1">
    <source>
        <dbReference type="ARBA" id="ARBA00000085"/>
    </source>
</evidence>
<dbReference type="PRINTS" id="PR00344">
    <property type="entry name" value="BCTRLSENSOR"/>
</dbReference>
<dbReference type="GO" id="GO:0022857">
    <property type="term" value="F:transmembrane transporter activity"/>
    <property type="evidence" value="ECO:0007669"/>
    <property type="project" value="InterPro"/>
</dbReference>
<dbReference type="SUPFAM" id="SSF55874">
    <property type="entry name" value="ATPase domain of HSP90 chaperone/DNA topoisomerase II/histidine kinase"/>
    <property type="match status" value="1"/>
</dbReference>
<feature type="transmembrane region" description="Helical" evidence="14">
    <location>
        <begin position="427"/>
        <end position="449"/>
    </location>
</feature>
<dbReference type="Pfam" id="PF00512">
    <property type="entry name" value="HisKA"/>
    <property type="match status" value="1"/>
</dbReference>
<evidence type="ECO:0000256" key="3">
    <source>
        <dbReference type="ARBA" id="ARBA00006434"/>
    </source>
</evidence>
<protein>
    <recommendedName>
        <fullName evidence="4">histidine kinase</fullName>
        <ecNumber evidence="4">2.7.13.3</ecNumber>
    </recommendedName>
</protein>
<evidence type="ECO:0000256" key="8">
    <source>
        <dbReference type="ARBA" id="ARBA00022741"/>
    </source>
</evidence>
<gene>
    <name evidence="16" type="ORF">AKN88_00670</name>
</gene>
<dbReference type="PROSITE" id="PS50109">
    <property type="entry name" value="HIS_KIN"/>
    <property type="match status" value="1"/>
</dbReference>
<evidence type="ECO:0000256" key="10">
    <source>
        <dbReference type="ARBA" id="ARBA00022840"/>
    </source>
</evidence>
<evidence type="ECO:0000256" key="13">
    <source>
        <dbReference type="ARBA" id="ARBA00023136"/>
    </source>
</evidence>
<dbReference type="InterPro" id="IPR035965">
    <property type="entry name" value="PAS-like_dom_sf"/>
</dbReference>
<feature type="transmembrane region" description="Helical" evidence="14">
    <location>
        <begin position="329"/>
        <end position="353"/>
    </location>
</feature>
<dbReference type="GO" id="GO:0016020">
    <property type="term" value="C:membrane"/>
    <property type="evidence" value="ECO:0007669"/>
    <property type="project" value="UniProtKB-SubCell"/>
</dbReference>
<keyword evidence="9" id="KW-0418">Kinase</keyword>
<keyword evidence="17" id="KW-1185">Reference proteome</keyword>
<dbReference type="STRING" id="1697053.AKN87_02565"/>
<evidence type="ECO:0000256" key="9">
    <source>
        <dbReference type="ARBA" id="ARBA00022777"/>
    </source>
</evidence>
<comment type="subcellular location">
    <subcellularLocation>
        <location evidence="2">Membrane</location>
        <topology evidence="2">Multi-pass membrane protein</topology>
    </subcellularLocation>
</comment>
<keyword evidence="13 14" id="KW-0472">Membrane</keyword>
<keyword evidence="11 14" id="KW-1133">Transmembrane helix</keyword>
<dbReference type="InterPro" id="IPR004358">
    <property type="entry name" value="Sig_transdc_His_kin-like_C"/>
</dbReference>
<dbReference type="Gene3D" id="1.20.1730.10">
    <property type="entry name" value="Sodium/glucose cotransporter"/>
    <property type="match status" value="1"/>
</dbReference>
<dbReference type="Pfam" id="PF02518">
    <property type="entry name" value="HATPase_c"/>
    <property type="match status" value="1"/>
</dbReference>
<dbReference type="PANTHER" id="PTHR43065">
    <property type="entry name" value="SENSOR HISTIDINE KINASE"/>
    <property type="match status" value="1"/>
</dbReference>
<dbReference type="GO" id="GO:0005524">
    <property type="term" value="F:ATP binding"/>
    <property type="evidence" value="ECO:0007669"/>
    <property type="project" value="UniProtKB-KW"/>
</dbReference>
<feature type="transmembrane region" description="Helical" evidence="14">
    <location>
        <begin position="273"/>
        <end position="296"/>
    </location>
</feature>
<dbReference type="Gene3D" id="3.30.450.20">
    <property type="entry name" value="PAS domain"/>
    <property type="match status" value="1"/>
</dbReference>
<dbReference type="CDD" id="cd10322">
    <property type="entry name" value="SLC5sbd"/>
    <property type="match status" value="1"/>
</dbReference>
<feature type="transmembrane region" description="Helical" evidence="14">
    <location>
        <begin position="6"/>
        <end position="27"/>
    </location>
</feature>
<dbReference type="SUPFAM" id="SSF47384">
    <property type="entry name" value="Homodimeric domain of signal transducing histidine kinase"/>
    <property type="match status" value="1"/>
</dbReference>
<feature type="transmembrane region" description="Helical" evidence="14">
    <location>
        <begin position="242"/>
        <end position="261"/>
    </location>
</feature>
<name>A0A0K1XBC2_9GAMM</name>
<dbReference type="InterPro" id="IPR005467">
    <property type="entry name" value="His_kinase_dom"/>
</dbReference>
<keyword evidence="5" id="KW-0597">Phosphoprotein</keyword>
<feature type="transmembrane region" description="Helical" evidence="14">
    <location>
        <begin position="118"/>
        <end position="139"/>
    </location>
</feature>